<reference evidence="2" key="1">
    <citation type="journal article" date="2023" name="G3 (Bethesda)">
        <title>Whole genome assembly and annotation of the endangered Caribbean coral Acropora cervicornis.</title>
        <authorList>
            <person name="Selwyn J.D."/>
            <person name="Vollmer S.V."/>
        </authorList>
    </citation>
    <scope>NUCLEOTIDE SEQUENCE</scope>
    <source>
        <strain evidence="2">K2</strain>
    </source>
</reference>
<reference evidence="2" key="2">
    <citation type="journal article" date="2023" name="Science">
        <title>Genomic signatures of disease resistance in endangered staghorn corals.</title>
        <authorList>
            <person name="Vollmer S.V."/>
            <person name="Selwyn J.D."/>
            <person name="Despard B.A."/>
            <person name="Roesel C.L."/>
        </authorList>
    </citation>
    <scope>NUCLEOTIDE SEQUENCE</scope>
    <source>
        <strain evidence="2">K2</strain>
    </source>
</reference>
<dbReference type="AlphaFoldDB" id="A0AAD9UX24"/>
<evidence type="ECO:0000313" key="2">
    <source>
        <dbReference type="EMBL" id="KAK2552755.1"/>
    </source>
</evidence>
<dbReference type="GO" id="GO:0003964">
    <property type="term" value="F:RNA-directed DNA polymerase activity"/>
    <property type="evidence" value="ECO:0007669"/>
    <property type="project" value="UniProtKB-KW"/>
</dbReference>
<dbReference type="PANTHER" id="PTHR47027:SF20">
    <property type="entry name" value="REVERSE TRANSCRIPTASE-LIKE PROTEIN WITH RNA-DIRECTED DNA POLYMERASE DOMAIN"/>
    <property type="match status" value="1"/>
</dbReference>
<accession>A0AAD9UX24</accession>
<keyword evidence="3" id="KW-1185">Reference proteome</keyword>
<comment type="caution">
    <text evidence="2">The sequence shown here is derived from an EMBL/GenBank/DDBJ whole genome shotgun (WGS) entry which is preliminary data.</text>
</comment>
<dbReference type="InterPro" id="IPR000477">
    <property type="entry name" value="RT_dom"/>
</dbReference>
<keyword evidence="2" id="KW-0808">Transferase</keyword>
<sequence length="330" mass="37281">MIFRTETAKDDTILDILKSAAAPNETAPPIIKAEVKEAVRSLKDRKYPWDWTTSILIAIPKKASFNCAGQRTVALISHASKIMVKILQKRIAPTAESLLDDYQAGFRVGRGTVEQVTNLRILCENYIEHDLKVFLNFVDYRKAFDRVWHDTIWAVLRKYGIDENIMRALEQLYTKSTNKEIVSRSVEESTGGFCVQGLLVNNLRYRFPDDIALIAGNNSELQDLTNRLNTESTRLGMKISAEKSKTLVVGKTSETLRSPVKLSQKQLGQVENLKYLGCNMTRSTNEVKIRAGMAMSSFVEMDKLWKSRKISFGVKLKLLRSIVISVLLCG</sequence>
<proteinExistence type="predicted"/>
<dbReference type="SUPFAM" id="SSF56672">
    <property type="entry name" value="DNA/RNA polymerases"/>
    <property type="match status" value="1"/>
</dbReference>
<feature type="domain" description="Reverse transcriptase" evidence="1">
    <location>
        <begin position="40"/>
        <end position="280"/>
    </location>
</feature>
<keyword evidence="2" id="KW-0695">RNA-directed DNA polymerase</keyword>
<evidence type="ECO:0000313" key="3">
    <source>
        <dbReference type="Proteomes" id="UP001249851"/>
    </source>
</evidence>
<organism evidence="2 3">
    <name type="scientific">Acropora cervicornis</name>
    <name type="common">Staghorn coral</name>
    <dbReference type="NCBI Taxonomy" id="6130"/>
    <lineage>
        <taxon>Eukaryota</taxon>
        <taxon>Metazoa</taxon>
        <taxon>Cnidaria</taxon>
        <taxon>Anthozoa</taxon>
        <taxon>Hexacorallia</taxon>
        <taxon>Scleractinia</taxon>
        <taxon>Astrocoeniina</taxon>
        <taxon>Acroporidae</taxon>
        <taxon>Acropora</taxon>
    </lineage>
</organism>
<keyword evidence="2" id="KW-0548">Nucleotidyltransferase</keyword>
<dbReference type="Proteomes" id="UP001249851">
    <property type="component" value="Unassembled WGS sequence"/>
</dbReference>
<dbReference type="PROSITE" id="PS50878">
    <property type="entry name" value="RT_POL"/>
    <property type="match status" value="1"/>
</dbReference>
<dbReference type="EMBL" id="JARQWQ010000083">
    <property type="protein sequence ID" value="KAK2552755.1"/>
    <property type="molecule type" value="Genomic_DNA"/>
</dbReference>
<name>A0AAD9UX24_ACRCE</name>
<dbReference type="PANTHER" id="PTHR47027">
    <property type="entry name" value="REVERSE TRANSCRIPTASE DOMAIN-CONTAINING PROTEIN"/>
    <property type="match status" value="1"/>
</dbReference>
<dbReference type="InterPro" id="IPR043502">
    <property type="entry name" value="DNA/RNA_pol_sf"/>
</dbReference>
<dbReference type="Pfam" id="PF00078">
    <property type="entry name" value="RVT_1"/>
    <property type="match status" value="1"/>
</dbReference>
<gene>
    <name evidence="2" type="ORF">P5673_025907</name>
</gene>
<evidence type="ECO:0000259" key="1">
    <source>
        <dbReference type="PROSITE" id="PS50878"/>
    </source>
</evidence>
<protein>
    <submittedName>
        <fullName evidence="2">RNA-directed DNA polymerase from transposon BS</fullName>
    </submittedName>
</protein>
<dbReference type="CDD" id="cd01650">
    <property type="entry name" value="RT_nLTR_like"/>
    <property type="match status" value="1"/>
</dbReference>